<dbReference type="EMBL" id="MFJF01000013">
    <property type="protein sequence ID" value="OGG06907.1"/>
    <property type="molecule type" value="Genomic_DNA"/>
</dbReference>
<evidence type="ECO:0000313" key="2">
    <source>
        <dbReference type="Proteomes" id="UP000177354"/>
    </source>
</evidence>
<accession>A0A1F5Z406</accession>
<sequence length="121" mass="14009">MALQGVTYELTEENKDYAVRYCQQGGFYKNRLADFLGISRPTLDKLLEDNPDFFTALKRADAVFCKNLIDAVSRKNPIFILRTKYKDEFNDDMRGLNDPETVIKRMTDLMDAETDELPQTV</sequence>
<gene>
    <name evidence="1" type="ORF">A2777_03530</name>
</gene>
<comment type="caution">
    <text evidence="1">The sequence shown here is derived from an EMBL/GenBank/DDBJ whole genome shotgun (WGS) entry which is preliminary data.</text>
</comment>
<evidence type="ECO:0000313" key="1">
    <source>
        <dbReference type="EMBL" id="OGG06907.1"/>
    </source>
</evidence>
<dbReference type="Proteomes" id="UP000177354">
    <property type="component" value="Unassembled WGS sequence"/>
</dbReference>
<protein>
    <submittedName>
        <fullName evidence="1">Uncharacterized protein</fullName>
    </submittedName>
</protein>
<dbReference type="AlphaFoldDB" id="A0A1F5Z406"/>
<proteinExistence type="predicted"/>
<organism evidence="1 2">
    <name type="scientific">Candidatus Gottesmanbacteria bacterium RIFCSPHIGHO2_01_FULL_40_15</name>
    <dbReference type="NCBI Taxonomy" id="1798376"/>
    <lineage>
        <taxon>Bacteria</taxon>
        <taxon>Candidatus Gottesmaniibacteriota</taxon>
    </lineage>
</organism>
<reference evidence="1 2" key="1">
    <citation type="journal article" date="2016" name="Nat. Commun.">
        <title>Thousands of microbial genomes shed light on interconnected biogeochemical processes in an aquifer system.</title>
        <authorList>
            <person name="Anantharaman K."/>
            <person name="Brown C.T."/>
            <person name="Hug L.A."/>
            <person name="Sharon I."/>
            <person name="Castelle C.J."/>
            <person name="Probst A.J."/>
            <person name="Thomas B.C."/>
            <person name="Singh A."/>
            <person name="Wilkins M.J."/>
            <person name="Karaoz U."/>
            <person name="Brodie E.L."/>
            <person name="Williams K.H."/>
            <person name="Hubbard S.S."/>
            <person name="Banfield J.F."/>
        </authorList>
    </citation>
    <scope>NUCLEOTIDE SEQUENCE [LARGE SCALE GENOMIC DNA]</scope>
</reference>
<name>A0A1F5Z406_9BACT</name>